<proteinExistence type="predicted"/>
<dbReference type="PROSITE" id="PS51278">
    <property type="entry name" value="GATASE_TYPE_2"/>
    <property type="match status" value="1"/>
</dbReference>
<dbReference type="InterPro" id="IPR029055">
    <property type="entry name" value="Ntn_hydrolases_N"/>
</dbReference>
<dbReference type="Proteomes" id="UP000469346">
    <property type="component" value="Unassembled WGS sequence"/>
</dbReference>
<dbReference type="EMBL" id="JAAGRR010000010">
    <property type="protein sequence ID" value="NDY41603.1"/>
    <property type="molecule type" value="Genomic_DNA"/>
</dbReference>
<keyword evidence="3" id="KW-1185">Reference proteome</keyword>
<accession>A0A6N9TNF1</accession>
<gene>
    <name evidence="2" type="ORF">G3N55_01885</name>
</gene>
<reference evidence="2 3" key="1">
    <citation type="submission" date="2020-02" db="EMBL/GenBank/DDBJ databases">
        <title>Comparative genomics of sulfur disproportionating microorganisms.</title>
        <authorList>
            <person name="Ward L.M."/>
            <person name="Bertran E."/>
            <person name="Johnston D.T."/>
        </authorList>
    </citation>
    <scope>NUCLEOTIDE SEQUENCE [LARGE SCALE GENOMIC DNA]</scope>
    <source>
        <strain evidence="2 3">DSM 100025</strain>
    </source>
</reference>
<dbReference type="AlphaFoldDB" id="A0A6N9TNF1"/>
<dbReference type="RefSeq" id="WP_163297760.1">
    <property type="nucleotide sequence ID" value="NZ_JAAGRR010000010.1"/>
</dbReference>
<name>A0A6N9TNF1_DISTH</name>
<dbReference type="Pfam" id="PF13522">
    <property type="entry name" value="GATase_6"/>
    <property type="match status" value="1"/>
</dbReference>
<sequence>MCGLAGVIFGRKRRRAEEREHLAWLFTRLLVMSEGRGPHATGVAWLNRDGGHRLFKRPVSAGQFVTDKTFHEVLAGIDNRTTVLLGHTRWRTRGDERINRNNHPIRAGDVIGTHNGTIYNADYLFRRFKLRRFAQVDSELLFRLAARAARSGRMDVEWFKERLRRCRGQITAVLASRLDPETILVLKGNKPLELRINRRHRAVLYASDPAFLDAVLAEERGWRELPVPAMSLIVFRHENLMEFSRESLEFIAQAKRGKAP</sequence>
<evidence type="ECO:0000313" key="2">
    <source>
        <dbReference type="EMBL" id="NDY41603.1"/>
    </source>
</evidence>
<dbReference type="SUPFAM" id="SSF56235">
    <property type="entry name" value="N-terminal nucleophile aminohydrolases (Ntn hydrolases)"/>
    <property type="match status" value="1"/>
</dbReference>
<organism evidence="2 3">
    <name type="scientific">Dissulfurirhabdus thermomarina</name>
    <dbReference type="NCBI Taxonomy" id="1765737"/>
    <lineage>
        <taxon>Bacteria</taxon>
        <taxon>Deltaproteobacteria</taxon>
        <taxon>Dissulfurirhabdaceae</taxon>
        <taxon>Dissulfurirhabdus</taxon>
    </lineage>
</organism>
<protein>
    <submittedName>
        <fullName evidence="2">Glucosamine 6-phosphate synthetase</fullName>
    </submittedName>
</protein>
<feature type="domain" description="Glutamine amidotransferase type-2" evidence="1">
    <location>
        <begin position="2"/>
        <end position="236"/>
    </location>
</feature>
<dbReference type="InterPro" id="IPR017932">
    <property type="entry name" value="GATase_2_dom"/>
</dbReference>
<dbReference type="Gene3D" id="3.60.20.10">
    <property type="entry name" value="Glutamine Phosphoribosylpyrophosphate, subunit 1, domain 1"/>
    <property type="match status" value="1"/>
</dbReference>
<dbReference type="CDD" id="cd00352">
    <property type="entry name" value="Gn_AT_II"/>
    <property type="match status" value="1"/>
</dbReference>
<evidence type="ECO:0000313" key="3">
    <source>
        <dbReference type="Proteomes" id="UP000469346"/>
    </source>
</evidence>
<comment type="caution">
    <text evidence="2">The sequence shown here is derived from an EMBL/GenBank/DDBJ whole genome shotgun (WGS) entry which is preliminary data.</text>
</comment>
<evidence type="ECO:0000259" key="1">
    <source>
        <dbReference type="PROSITE" id="PS51278"/>
    </source>
</evidence>